<dbReference type="Proteomes" id="UP000008637">
    <property type="component" value="Chromosome"/>
</dbReference>
<sequence length="213" mass="23669">MSKIAFMSLGVAGTAGASVGGYLLMERSKTSTIRSKYSQALLNEKDDDSLWDQKYQIIKNATPHHETLKKAVTKSKEAGKEGEAKTLFKKGCLEVYESNHEDTNSFSDFKNYCSRTNKDESKNGTWNTDAADKNSDNKWDKAIDALKARNTASGGKLDPILEKLKEEAGGSSPNTQSIRAQLKKWCEDTNSEVFMGRDSLKFENQESFCKVIA</sequence>
<keyword evidence="2" id="KW-1185">Reference proteome</keyword>
<dbReference type="AlphaFoldDB" id="E8ZGS2"/>
<accession>E8ZGS2</accession>
<protein>
    <submittedName>
        <fullName evidence="1">Uncharacterized protein</fullName>
    </submittedName>
</protein>
<reference evidence="1 2" key="1">
    <citation type="journal article" date="2011" name="J. Bacteriol.">
        <title>Complete genome sequence of Mycoplasma haemofelis, a hemotropic mycoplasma.</title>
        <authorList>
            <person name="Barker E.N."/>
            <person name="Helps C.R."/>
            <person name="Peters I.R."/>
            <person name="Darby A.C."/>
            <person name="Radford A.D."/>
            <person name="Tasker S."/>
        </authorList>
    </citation>
    <scope>NUCLEOTIDE SEQUENCE [LARGE SCALE GENOMIC DNA]</scope>
    <source>
        <strain evidence="1 2">Langford 1</strain>
    </source>
</reference>
<gene>
    <name evidence="1" type="ordered locus">HF1_03350</name>
</gene>
<name>E8ZGS2_MYCHL</name>
<evidence type="ECO:0000313" key="1">
    <source>
        <dbReference type="EMBL" id="CBY92343.1"/>
    </source>
</evidence>
<dbReference type="HOGENOM" id="CLU_096783_0_0_14"/>
<evidence type="ECO:0000313" key="2">
    <source>
        <dbReference type="Proteomes" id="UP000008637"/>
    </source>
</evidence>
<dbReference type="OrthoDB" id="9825427at2"/>
<organism evidence="1 2">
    <name type="scientific">Mycoplasma haemofelis (strain Langford 1)</name>
    <name type="common">Haemobartonella felis</name>
    <dbReference type="NCBI Taxonomy" id="941640"/>
    <lineage>
        <taxon>Bacteria</taxon>
        <taxon>Bacillati</taxon>
        <taxon>Mycoplasmatota</taxon>
        <taxon>Mollicutes</taxon>
        <taxon>Mycoplasmataceae</taxon>
        <taxon>Mycoplasma</taxon>
    </lineage>
</organism>
<dbReference type="KEGG" id="mha:HF1_03350"/>
<dbReference type="EMBL" id="FR773153">
    <property type="protein sequence ID" value="CBY92343.1"/>
    <property type="molecule type" value="Genomic_DNA"/>
</dbReference>
<proteinExistence type="predicted"/>